<comment type="caution">
    <text evidence="5">The sequence shown here is derived from an EMBL/GenBank/DDBJ whole genome shotgun (WGS) entry which is preliminary data.</text>
</comment>
<evidence type="ECO:0000256" key="1">
    <source>
        <dbReference type="ARBA" id="ARBA00010062"/>
    </source>
</evidence>
<dbReference type="CDD" id="cd06327">
    <property type="entry name" value="PBP1_SBP-like"/>
    <property type="match status" value="1"/>
</dbReference>
<reference evidence="6" key="1">
    <citation type="journal article" date="2019" name="Int. J. Syst. Evol. Microbiol.">
        <title>The Global Catalogue of Microorganisms (GCM) 10K type strain sequencing project: providing services to taxonomists for standard genome sequencing and annotation.</title>
        <authorList>
            <consortium name="The Broad Institute Genomics Platform"/>
            <consortium name="The Broad Institute Genome Sequencing Center for Infectious Disease"/>
            <person name="Wu L."/>
            <person name="Ma J."/>
        </authorList>
    </citation>
    <scope>NUCLEOTIDE SEQUENCE [LARGE SCALE GENOMIC DNA]</scope>
    <source>
        <strain evidence="6">CGMCC 1.5362</strain>
    </source>
</reference>
<keyword evidence="2 3" id="KW-0732">Signal</keyword>
<feature type="domain" description="Leucine-binding protein" evidence="4">
    <location>
        <begin position="39"/>
        <end position="380"/>
    </location>
</feature>
<evidence type="ECO:0000313" key="5">
    <source>
        <dbReference type="EMBL" id="GGK70192.1"/>
    </source>
</evidence>
<feature type="signal peptide" evidence="3">
    <location>
        <begin position="1"/>
        <end position="21"/>
    </location>
</feature>
<dbReference type="InterPro" id="IPR028081">
    <property type="entry name" value="Leu-bd"/>
</dbReference>
<dbReference type="Pfam" id="PF13458">
    <property type="entry name" value="Peripla_BP_6"/>
    <property type="match status" value="1"/>
</dbReference>
<dbReference type="Proteomes" id="UP000662111">
    <property type="component" value="Unassembled WGS sequence"/>
</dbReference>
<dbReference type="Gene3D" id="3.40.50.2300">
    <property type="match status" value="2"/>
</dbReference>
<comment type="similarity">
    <text evidence="1">Belongs to the leucine-binding protein family.</text>
</comment>
<dbReference type="EMBL" id="BMLB01000003">
    <property type="protein sequence ID" value="GGK70192.1"/>
    <property type="molecule type" value="Genomic_DNA"/>
</dbReference>
<sequence length="415" mass="44384">MSSKRLVATAVVSSAALLLSACGSGGPGGGDGEFTDGKVTLAVLNDQSGVYKDLSGPNSVKAVEMAVADFQEKYGDDAVVEEVEVVSADHQNKPDIANTKAQELYDREGADIILDVPTSSAALAVATQAAEQQKLYINIGAGTTELTNGQCNKYTFHWAYDTYQLAQTTGTAIAEAGGTDWQIIYPDYAFGQDMDKSFTAAVEGAGGTVGDHIATPFPNDNFTTFLTKAASAEPDVIGAMQAGGDLINLVKQYNEGGYADDGIDLAVGLMFITDIHSLGVEAFEGVQFAEAWYWNLDEENRAWADRFLDETGTRPSFAHAANYSAALQYLEAVQAEGTDDADTVVGHLEGKEIDDVFLKNGKVRAEDHRVIHDVYLAKVKSPDAVEEEWDYEEIVSTIPAEDAFMPLEDSSCSMG</sequence>
<evidence type="ECO:0000259" key="4">
    <source>
        <dbReference type="Pfam" id="PF13458"/>
    </source>
</evidence>
<feature type="chain" id="PRO_5047517942" evidence="3">
    <location>
        <begin position="22"/>
        <end position="415"/>
    </location>
</feature>
<name>A0ABQ2FAM6_9MICO</name>
<dbReference type="RefSeq" id="WP_022921319.1">
    <property type="nucleotide sequence ID" value="NZ_BMLB01000003.1"/>
</dbReference>
<dbReference type="PANTHER" id="PTHR30483:SF6">
    <property type="entry name" value="PERIPLASMIC BINDING PROTEIN OF ABC TRANSPORTER FOR NATURAL AMINO ACIDS"/>
    <property type="match status" value="1"/>
</dbReference>
<evidence type="ECO:0000256" key="2">
    <source>
        <dbReference type="ARBA" id="ARBA00022729"/>
    </source>
</evidence>
<dbReference type="InterPro" id="IPR028082">
    <property type="entry name" value="Peripla_BP_I"/>
</dbReference>
<keyword evidence="6" id="KW-1185">Reference proteome</keyword>
<evidence type="ECO:0000313" key="6">
    <source>
        <dbReference type="Proteomes" id="UP000662111"/>
    </source>
</evidence>
<evidence type="ECO:0000256" key="3">
    <source>
        <dbReference type="SAM" id="SignalP"/>
    </source>
</evidence>
<protein>
    <submittedName>
        <fullName evidence="5">ABC transporter permease</fullName>
    </submittedName>
</protein>
<proteinExistence type="inferred from homology"/>
<organism evidence="5 6">
    <name type="scientific">Ornithinimicrobium pekingense</name>
    <dbReference type="NCBI Taxonomy" id="384677"/>
    <lineage>
        <taxon>Bacteria</taxon>
        <taxon>Bacillati</taxon>
        <taxon>Actinomycetota</taxon>
        <taxon>Actinomycetes</taxon>
        <taxon>Micrococcales</taxon>
        <taxon>Ornithinimicrobiaceae</taxon>
        <taxon>Ornithinimicrobium</taxon>
    </lineage>
</organism>
<dbReference type="InterPro" id="IPR051010">
    <property type="entry name" value="BCAA_transport"/>
</dbReference>
<dbReference type="PANTHER" id="PTHR30483">
    <property type="entry name" value="LEUCINE-SPECIFIC-BINDING PROTEIN"/>
    <property type="match status" value="1"/>
</dbReference>
<dbReference type="SUPFAM" id="SSF53822">
    <property type="entry name" value="Periplasmic binding protein-like I"/>
    <property type="match status" value="1"/>
</dbReference>
<gene>
    <name evidence="5" type="ORF">GCM10011509_18290</name>
</gene>
<dbReference type="PROSITE" id="PS51257">
    <property type="entry name" value="PROKAR_LIPOPROTEIN"/>
    <property type="match status" value="1"/>
</dbReference>
<accession>A0ABQ2FAM6</accession>